<feature type="transmembrane region" description="Helical" evidence="9">
    <location>
        <begin position="411"/>
        <end position="433"/>
    </location>
</feature>
<evidence type="ECO:0000256" key="4">
    <source>
        <dbReference type="ARBA" id="ARBA00022692"/>
    </source>
</evidence>
<feature type="coiled-coil region" evidence="8">
    <location>
        <begin position="111"/>
        <end position="138"/>
    </location>
</feature>
<dbReference type="Proteomes" id="UP000580568">
    <property type="component" value="Unassembled WGS sequence"/>
</dbReference>
<dbReference type="RefSeq" id="WP_183276543.1">
    <property type="nucleotide sequence ID" value="NZ_BLZR01000001.1"/>
</dbReference>
<accession>A0A6V8SCP7</accession>
<feature type="transmembrane region" description="Helical" evidence="9">
    <location>
        <begin position="495"/>
        <end position="528"/>
    </location>
</feature>
<keyword evidence="4 9" id="KW-0812">Transmembrane</keyword>
<feature type="transmembrane region" description="Helical" evidence="9">
    <location>
        <begin position="540"/>
        <end position="558"/>
    </location>
</feature>
<evidence type="ECO:0000313" key="10">
    <source>
        <dbReference type="EMBL" id="GFP75009.1"/>
    </source>
</evidence>
<evidence type="ECO:0000256" key="1">
    <source>
        <dbReference type="ARBA" id="ARBA00004141"/>
    </source>
</evidence>
<evidence type="ECO:0000256" key="3">
    <source>
        <dbReference type="ARBA" id="ARBA00022448"/>
    </source>
</evidence>
<evidence type="ECO:0000256" key="8">
    <source>
        <dbReference type="SAM" id="Coils"/>
    </source>
</evidence>
<proteinExistence type="inferred from homology"/>
<dbReference type="EMBL" id="BLZR01000001">
    <property type="protein sequence ID" value="GFP75009.1"/>
    <property type="molecule type" value="Genomic_DNA"/>
</dbReference>
<dbReference type="InterPro" id="IPR002490">
    <property type="entry name" value="V-ATPase_116kDa_su"/>
</dbReference>
<evidence type="ECO:0000256" key="9">
    <source>
        <dbReference type="SAM" id="Phobius"/>
    </source>
</evidence>
<evidence type="ECO:0000256" key="2">
    <source>
        <dbReference type="ARBA" id="ARBA00009904"/>
    </source>
</evidence>
<feature type="transmembrane region" description="Helical" evidence="9">
    <location>
        <begin position="590"/>
        <end position="610"/>
    </location>
</feature>
<feature type="coiled-coil region" evidence="8">
    <location>
        <begin position="237"/>
        <end position="264"/>
    </location>
</feature>
<feature type="transmembrane region" description="Helical" evidence="9">
    <location>
        <begin position="453"/>
        <end position="474"/>
    </location>
</feature>
<dbReference type="GO" id="GO:0033179">
    <property type="term" value="C:proton-transporting V-type ATPase, V0 domain"/>
    <property type="evidence" value="ECO:0007669"/>
    <property type="project" value="InterPro"/>
</dbReference>
<keyword evidence="11" id="KW-1185">Reference proteome</keyword>
<keyword evidence="3" id="KW-0813">Transport</keyword>
<dbReference type="GO" id="GO:0046961">
    <property type="term" value="F:proton-transporting ATPase activity, rotational mechanism"/>
    <property type="evidence" value="ECO:0007669"/>
    <property type="project" value="InterPro"/>
</dbReference>
<keyword evidence="8" id="KW-0175">Coiled coil</keyword>
<evidence type="ECO:0000256" key="5">
    <source>
        <dbReference type="ARBA" id="ARBA00022989"/>
    </source>
</evidence>
<gene>
    <name evidence="10" type="ORF">bsdtw1_01073</name>
</gene>
<organism evidence="10 11">
    <name type="scientific">Clostridium fungisolvens</name>
    <dbReference type="NCBI Taxonomy" id="1604897"/>
    <lineage>
        <taxon>Bacteria</taxon>
        <taxon>Bacillati</taxon>
        <taxon>Bacillota</taxon>
        <taxon>Clostridia</taxon>
        <taxon>Eubacteriales</taxon>
        <taxon>Clostridiaceae</taxon>
        <taxon>Clostridium</taxon>
    </lineage>
</organism>
<dbReference type="GO" id="GO:0016471">
    <property type="term" value="C:vacuolar proton-transporting V-type ATPase complex"/>
    <property type="evidence" value="ECO:0007669"/>
    <property type="project" value="TreeGrafter"/>
</dbReference>
<evidence type="ECO:0000313" key="11">
    <source>
        <dbReference type="Proteomes" id="UP000580568"/>
    </source>
</evidence>
<keyword evidence="7 9" id="KW-0472">Membrane</keyword>
<dbReference type="GO" id="GO:0007035">
    <property type="term" value="P:vacuolar acidification"/>
    <property type="evidence" value="ECO:0007669"/>
    <property type="project" value="TreeGrafter"/>
</dbReference>
<name>A0A6V8SCP7_9CLOT</name>
<dbReference type="GO" id="GO:0051117">
    <property type="term" value="F:ATPase binding"/>
    <property type="evidence" value="ECO:0007669"/>
    <property type="project" value="TreeGrafter"/>
</dbReference>
<dbReference type="PANTHER" id="PTHR11629">
    <property type="entry name" value="VACUOLAR PROTON ATPASES"/>
    <property type="match status" value="1"/>
</dbReference>
<sequence length="650" mass="73572">MAIVKMNKFTLLSFESEKEKLLSTLQSFQGVQFINLQEDDDFNEEVDQKKLWKDDAGEKYSTYEDNLMKIKFSLDFINEFSPEKKSMLSMLDDKKEISLRDLEESIESNNWNEVYEELKSKEQALNKLNNEMTKIEGEISELSGWRNLDVSTSELMKFKYSSAILGTLAKQYESSVLTDLERELKYSYVEIINRDNQDLYLFIVLHHSELKNADEILKRYGFTSFDVDIDKTPQHCIDESASKISKLKEEKNSIKASIEKYGTEREKLIEAYEYFTNLVTRLEASNNFLKTKSVIAMCGWNLAENNNELIRAIEETVGEKYFIEFEEVKEEEGEEVPIKLRNNGFASSFEGVIEMYSLPKYSEIDPTPILSIFYFIFFGMMLSDAGYGLVIIAAAAFALYKSKDKEKRKNYKMFLFAGISTVIWGAIYGGWFGDLPSYFGVVPPKLLDSTGNISQIFILSLAFGVVHIFIGLGIKGYMFIKAGNIKDAIYDVLTWYVTLIGAFLAILGVGGKLGIVMLVVGLVGLVVTQGRTAPTIGGKIGWGIYGVYGITGYLGDIVSYSRLLALGLATGFIANALNLIISLFPAPFKYIAAPFLFIGLHTFNLLINALGSYVHAARLQYLEFFSKFYEGGGKKFTPYKLSDKYIKITK</sequence>
<reference evidence="10 11" key="1">
    <citation type="submission" date="2020-07" db="EMBL/GenBank/DDBJ databases">
        <title>A new beta-1,3-glucan-decomposing anaerobic bacterium isolated from anoxic soil subjected to biological soil disinfestation.</title>
        <authorList>
            <person name="Ueki A."/>
            <person name="Tonouchi A."/>
        </authorList>
    </citation>
    <scope>NUCLEOTIDE SEQUENCE [LARGE SCALE GENOMIC DNA]</scope>
    <source>
        <strain evidence="10 11">TW1</strain>
    </source>
</reference>
<evidence type="ECO:0000256" key="7">
    <source>
        <dbReference type="ARBA" id="ARBA00023136"/>
    </source>
</evidence>
<dbReference type="PANTHER" id="PTHR11629:SF63">
    <property type="entry name" value="V-TYPE PROTON ATPASE SUBUNIT A"/>
    <property type="match status" value="1"/>
</dbReference>
<evidence type="ECO:0000256" key="6">
    <source>
        <dbReference type="ARBA" id="ARBA00023065"/>
    </source>
</evidence>
<comment type="similarity">
    <text evidence="2">Belongs to the V-ATPase 116 kDa subunit family.</text>
</comment>
<dbReference type="Pfam" id="PF01496">
    <property type="entry name" value="V_ATPase_I"/>
    <property type="match status" value="1"/>
</dbReference>
<dbReference type="AlphaFoldDB" id="A0A6V8SCP7"/>
<comment type="subcellular location">
    <subcellularLocation>
        <location evidence="1">Membrane</location>
        <topology evidence="1">Multi-pass membrane protein</topology>
    </subcellularLocation>
</comment>
<feature type="transmembrane region" description="Helical" evidence="9">
    <location>
        <begin position="372"/>
        <end position="399"/>
    </location>
</feature>
<comment type="caution">
    <text evidence="10">The sequence shown here is derived from an EMBL/GenBank/DDBJ whole genome shotgun (WGS) entry which is preliminary data.</text>
</comment>
<keyword evidence="6" id="KW-0406">Ion transport</keyword>
<feature type="transmembrane region" description="Helical" evidence="9">
    <location>
        <begin position="563"/>
        <end position="584"/>
    </location>
</feature>
<keyword evidence="5 9" id="KW-1133">Transmembrane helix</keyword>
<protein>
    <submittedName>
        <fullName evidence="10">Uncharacterized protein</fullName>
    </submittedName>
</protein>